<comment type="subcellular location">
    <subcellularLocation>
        <location evidence="5">Cytoplasm</location>
    </subcellularLocation>
</comment>
<proteinExistence type="inferred from homology"/>
<dbReference type="Pfam" id="PF01339">
    <property type="entry name" value="CheB_methylest"/>
    <property type="match status" value="1"/>
</dbReference>
<dbReference type="Gene3D" id="3.40.50.2300">
    <property type="match status" value="1"/>
</dbReference>
<evidence type="ECO:0000256" key="4">
    <source>
        <dbReference type="ARBA" id="ARBA00048267"/>
    </source>
</evidence>
<comment type="similarity">
    <text evidence="5">Belongs to the CheB family.</text>
</comment>
<dbReference type="RefSeq" id="WP_263712019.1">
    <property type="nucleotide sequence ID" value="NZ_JAOWKX010000004.1"/>
</dbReference>
<protein>
    <recommendedName>
        <fullName evidence="5">Protein-glutamate methylesterase/protein-glutamine glutaminase</fullName>
        <ecNumber evidence="5">3.1.1.61</ecNumber>
        <ecNumber evidence="5">3.5.1.44</ecNumber>
    </recommendedName>
</protein>
<evidence type="ECO:0000259" key="9">
    <source>
        <dbReference type="PROSITE" id="PS50122"/>
    </source>
</evidence>
<comment type="PTM">
    <text evidence="5">Phosphorylated by CheA. Phosphorylation of the N-terminal regulatory domain activates the methylesterase activity.</text>
</comment>
<dbReference type="NCBIfam" id="NF009206">
    <property type="entry name" value="PRK12555.1"/>
    <property type="match status" value="1"/>
</dbReference>
<organism evidence="10 11">
    <name type="scientific">Fluctibacter corallii</name>
    <dbReference type="NCBI Taxonomy" id="2984329"/>
    <lineage>
        <taxon>Bacteria</taxon>
        <taxon>Pseudomonadati</taxon>
        <taxon>Pseudomonadota</taxon>
        <taxon>Gammaproteobacteria</taxon>
        <taxon>Alteromonadales</taxon>
        <taxon>Alteromonadaceae</taxon>
        <taxon>Fluctibacter</taxon>
    </lineage>
</organism>
<dbReference type="EMBL" id="JAOWKX010000004">
    <property type="protein sequence ID" value="MCV2884733.1"/>
    <property type="molecule type" value="Genomic_DNA"/>
</dbReference>
<comment type="catalytic activity">
    <reaction evidence="5">
        <text>L-glutaminyl-[protein] + H2O = L-glutamyl-[protein] + NH4(+)</text>
        <dbReference type="Rhea" id="RHEA:16441"/>
        <dbReference type="Rhea" id="RHEA-COMP:10207"/>
        <dbReference type="Rhea" id="RHEA-COMP:10208"/>
        <dbReference type="ChEBI" id="CHEBI:15377"/>
        <dbReference type="ChEBI" id="CHEBI:28938"/>
        <dbReference type="ChEBI" id="CHEBI:29973"/>
        <dbReference type="ChEBI" id="CHEBI:30011"/>
        <dbReference type="EC" id="3.5.1.44"/>
    </reaction>
</comment>
<dbReference type="SMART" id="SM00448">
    <property type="entry name" value="REC"/>
    <property type="match status" value="1"/>
</dbReference>
<accession>A0ABT3A7S1</accession>
<dbReference type="NCBIfam" id="NF001965">
    <property type="entry name" value="PRK00742.1"/>
    <property type="match status" value="1"/>
</dbReference>
<dbReference type="PROSITE" id="PS50110">
    <property type="entry name" value="RESPONSE_REGULATORY"/>
    <property type="match status" value="1"/>
</dbReference>
<name>A0ABT3A7S1_9ALTE</name>
<keyword evidence="1 5" id="KW-0963">Cytoplasm</keyword>
<evidence type="ECO:0000256" key="1">
    <source>
        <dbReference type="ARBA" id="ARBA00022490"/>
    </source>
</evidence>
<evidence type="ECO:0000313" key="10">
    <source>
        <dbReference type="EMBL" id="MCV2884733.1"/>
    </source>
</evidence>
<feature type="active site" evidence="5 6">
    <location>
        <position position="176"/>
    </location>
</feature>
<dbReference type="InterPro" id="IPR001789">
    <property type="entry name" value="Sig_transdc_resp-reg_receiver"/>
</dbReference>
<keyword evidence="2 5" id="KW-0145">Chemotaxis</keyword>
<evidence type="ECO:0000313" key="11">
    <source>
        <dbReference type="Proteomes" id="UP001652504"/>
    </source>
</evidence>
<reference evidence="10 11" key="1">
    <citation type="submission" date="2022-10" db="EMBL/GenBank/DDBJ databases">
        <title>Aestuariibacter sp. AA17 isolated from Montipora capitata coral fragment.</title>
        <authorList>
            <person name="Emsley S.A."/>
            <person name="Pfannmuller K.M."/>
            <person name="Loughran R.M."/>
            <person name="Shlafstein M."/>
            <person name="Papke E."/>
            <person name="Saw J.H."/>
            <person name="Ushijima B."/>
            <person name="Videau P."/>
        </authorList>
    </citation>
    <scope>NUCLEOTIDE SEQUENCE [LARGE SCALE GENOMIC DNA]</scope>
    <source>
        <strain evidence="10 11">AA17</strain>
    </source>
</reference>
<comment type="catalytic activity">
    <reaction evidence="4 5">
        <text>[protein]-L-glutamate 5-O-methyl ester + H2O = L-glutamyl-[protein] + methanol + H(+)</text>
        <dbReference type="Rhea" id="RHEA:23236"/>
        <dbReference type="Rhea" id="RHEA-COMP:10208"/>
        <dbReference type="Rhea" id="RHEA-COMP:10311"/>
        <dbReference type="ChEBI" id="CHEBI:15377"/>
        <dbReference type="ChEBI" id="CHEBI:15378"/>
        <dbReference type="ChEBI" id="CHEBI:17790"/>
        <dbReference type="ChEBI" id="CHEBI:29973"/>
        <dbReference type="ChEBI" id="CHEBI:82795"/>
        <dbReference type="EC" id="3.1.1.61"/>
    </reaction>
</comment>
<dbReference type="InterPro" id="IPR035909">
    <property type="entry name" value="CheB_C"/>
</dbReference>
<keyword evidence="5 7" id="KW-0597">Phosphoprotein</keyword>
<dbReference type="EC" id="3.5.1.44" evidence="5"/>
<evidence type="ECO:0000256" key="3">
    <source>
        <dbReference type="ARBA" id="ARBA00022801"/>
    </source>
</evidence>
<gene>
    <name evidence="5" type="primary">cheB</name>
    <name evidence="10" type="ORF">OE749_08495</name>
</gene>
<keyword evidence="11" id="KW-1185">Reference proteome</keyword>
<comment type="domain">
    <text evidence="5">Contains a C-terminal catalytic domain, and an N-terminal region which modulates catalytic activity.</text>
</comment>
<feature type="domain" description="CheB-type methylesterase" evidence="9">
    <location>
        <begin position="161"/>
        <end position="356"/>
    </location>
</feature>
<evidence type="ECO:0000256" key="7">
    <source>
        <dbReference type="PROSITE-ProRule" id="PRU00169"/>
    </source>
</evidence>
<dbReference type="PANTHER" id="PTHR42872">
    <property type="entry name" value="PROTEIN-GLUTAMATE METHYLESTERASE/PROTEIN-GLUTAMINE GLUTAMINASE"/>
    <property type="match status" value="1"/>
</dbReference>
<dbReference type="CDD" id="cd16432">
    <property type="entry name" value="CheB_Rec"/>
    <property type="match status" value="1"/>
</dbReference>
<evidence type="ECO:0000256" key="2">
    <source>
        <dbReference type="ARBA" id="ARBA00022500"/>
    </source>
</evidence>
<dbReference type="CDD" id="cd17541">
    <property type="entry name" value="REC_CheB-like"/>
    <property type="match status" value="1"/>
</dbReference>
<dbReference type="PANTHER" id="PTHR42872:SF6">
    <property type="entry name" value="PROTEIN-GLUTAMATE METHYLESTERASE_PROTEIN-GLUTAMINE GLUTAMINASE"/>
    <property type="match status" value="1"/>
</dbReference>
<feature type="active site" evidence="5 6">
    <location>
        <position position="298"/>
    </location>
</feature>
<dbReference type="InterPro" id="IPR000673">
    <property type="entry name" value="Sig_transdc_resp-reg_Me-estase"/>
</dbReference>
<dbReference type="EC" id="3.1.1.61" evidence="5"/>
<dbReference type="InterPro" id="IPR008248">
    <property type="entry name" value="CheB-like"/>
</dbReference>
<evidence type="ECO:0000259" key="8">
    <source>
        <dbReference type="PROSITE" id="PS50110"/>
    </source>
</evidence>
<feature type="domain" description="Response regulatory" evidence="8">
    <location>
        <begin position="8"/>
        <end position="125"/>
    </location>
</feature>
<dbReference type="PIRSF" id="PIRSF000876">
    <property type="entry name" value="RR_chemtxs_CheB"/>
    <property type="match status" value="1"/>
</dbReference>
<dbReference type="Proteomes" id="UP001652504">
    <property type="component" value="Unassembled WGS sequence"/>
</dbReference>
<dbReference type="SUPFAM" id="SSF52172">
    <property type="entry name" value="CheY-like"/>
    <property type="match status" value="1"/>
</dbReference>
<evidence type="ECO:0000256" key="5">
    <source>
        <dbReference type="HAMAP-Rule" id="MF_00099"/>
    </source>
</evidence>
<dbReference type="Pfam" id="PF00072">
    <property type="entry name" value="Response_reg"/>
    <property type="match status" value="1"/>
</dbReference>
<feature type="active site" evidence="5 6">
    <location>
        <position position="202"/>
    </location>
</feature>
<evidence type="ECO:0000256" key="6">
    <source>
        <dbReference type="PROSITE-ProRule" id="PRU00050"/>
    </source>
</evidence>
<dbReference type="Gene3D" id="3.40.50.180">
    <property type="entry name" value="Methylesterase CheB, C-terminal domain"/>
    <property type="match status" value="1"/>
</dbReference>
<sequence length="356" mass="38375">MSDSLPIKVMLIDDSAVVRNMLADILTESEEFEVIATASDPIIAASKLKSLIPDVIILDVEMPRMDGITFLKKLMKQHPLPVVICSSLASPGSTVFSKAMEYGAIDVITKPQSGTKDFIRESGIQIRDTIKAASLAKPQKLRKPTQKKLTADAILPPGKQPLPNLKTDKVIVVGASTGGTEALRLFLQHLPTSTPGIAIVQHMPEKFTTSFAQRLDSLCEMRVKEAATGDELTRGQILLAPGHSHMLLKRGSGKYYVELKEGPLVSRHRPSVDVLFRSAARYAGANAIGVLLTGMGADGAKGMLEMKEAGAYNFAQDEASSVVFGMPKEAIKLGGVDKIVALQHMPRELLKLLAVD</sequence>
<keyword evidence="3 5" id="KW-0378">Hydrolase</keyword>
<dbReference type="InterPro" id="IPR011006">
    <property type="entry name" value="CheY-like_superfamily"/>
</dbReference>
<comment type="caution">
    <text evidence="10">The sequence shown here is derived from an EMBL/GenBank/DDBJ whole genome shotgun (WGS) entry which is preliminary data.</text>
</comment>
<dbReference type="SUPFAM" id="SSF52738">
    <property type="entry name" value="Methylesterase CheB, C-terminal domain"/>
    <property type="match status" value="1"/>
</dbReference>
<dbReference type="PROSITE" id="PS50122">
    <property type="entry name" value="CHEB"/>
    <property type="match status" value="1"/>
</dbReference>
<feature type="modified residue" description="4-aspartylphosphate" evidence="5 7">
    <location>
        <position position="59"/>
    </location>
</feature>
<dbReference type="HAMAP" id="MF_00099">
    <property type="entry name" value="CheB_chemtxs"/>
    <property type="match status" value="1"/>
</dbReference>
<comment type="function">
    <text evidence="5">Involved in chemotaxis. Part of a chemotaxis signal transduction system that modulates chemotaxis in response to various stimuli. Catalyzes the demethylation of specific methylglutamate residues introduced into the chemoreceptors (methyl-accepting chemotaxis proteins or MCP) by CheR. Also mediates the irreversible deamidation of specific glutamine residues to glutamic acid.</text>
</comment>